<feature type="transmembrane region" description="Helical" evidence="9">
    <location>
        <begin position="422"/>
        <end position="443"/>
    </location>
</feature>
<comment type="caution">
    <text evidence="11">The sequence shown here is derived from an EMBL/GenBank/DDBJ whole genome shotgun (WGS) entry which is preliminary data.</text>
</comment>
<reference evidence="11 12" key="1">
    <citation type="submission" date="2019-05" db="EMBL/GenBank/DDBJ databases">
        <authorList>
            <person name="Moore K."/>
            <person name="O'Neill P."/>
            <person name="Farbos A."/>
            <person name="Studholme D.J."/>
        </authorList>
    </citation>
    <scope>NUCLEOTIDE SEQUENCE [LARGE SCALE GENOMIC DNA]</scope>
    <source>
        <strain evidence="11 12">DSM 9128</strain>
    </source>
</reference>
<protein>
    <submittedName>
        <fullName evidence="11">MFS transporter</fullName>
    </submittedName>
</protein>
<keyword evidence="6 9" id="KW-0812">Transmembrane</keyword>
<feature type="transmembrane region" description="Helical" evidence="9">
    <location>
        <begin position="330"/>
        <end position="347"/>
    </location>
</feature>
<dbReference type="InterPro" id="IPR004746">
    <property type="entry name" value="MFS_AAHS"/>
</dbReference>
<sequence>MTSSAHVPAAGTLDVQSFINAQPLSLYQCRIVLLCFLIVFLDGLDTAAMGFIAPALTQDWGIDRASLGPVMSAALIGMVFGALGSGPLADRFGRKGVLVVAVFLFGLFSLISAYSSNLEELMALRLLTGIGLGAAMPNATTLLSEYTPERLKSLLVTSMFCGFNLGMASGGFVSAKLIPAYGWHSLLLLGGVLPLLLAVVLLVWLPESARFLVVRNRGADKVKRALAPIAPAEVVAARDFSVPEQKTVQSRNVFKVIFSGTYSAGTLLLWLTYFMGLVIVYLLTSWLPTLMRDAGASMEQAAFIGALFQLGGVLSSVAVGWAMDRFNPHKVIGIFYCLAGVFAYFVGQSLATVTLLATLVLAAGMCVNGAQSAMPSLAARFYPTQGRATGVSWMLGIGRFGAILGAWIGATLLGLGWNFEQVLTALMVPAAIATAAVLIKGLVSHADAT</sequence>
<dbReference type="InterPro" id="IPR011701">
    <property type="entry name" value="MFS"/>
</dbReference>
<dbReference type="Proteomes" id="UP000307510">
    <property type="component" value="Unassembled WGS sequence"/>
</dbReference>
<dbReference type="PROSITE" id="PS50850">
    <property type="entry name" value="MFS"/>
    <property type="match status" value="1"/>
</dbReference>
<evidence type="ECO:0000256" key="6">
    <source>
        <dbReference type="ARBA" id="ARBA00022692"/>
    </source>
</evidence>
<dbReference type="AlphaFoldDB" id="A0A5R8ZV33"/>
<feature type="transmembrane region" description="Helical" evidence="9">
    <location>
        <begin position="256"/>
        <end position="283"/>
    </location>
</feature>
<dbReference type="GO" id="GO:0005886">
    <property type="term" value="C:plasma membrane"/>
    <property type="evidence" value="ECO:0007669"/>
    <property type="project" value="UniProtKB-SubCell"/>
</dbReference>
<dbReference type="InterPro" id="IPR020846">
    <property type="entry name" value="MFS_dom"/>
</dbReference>
<feature type="transmembrane region" description="Helical" evidence="9">
    <location>
        <begin position="65"/>
        <end position="84"/>
    </location>
</feature>
<comment type="subcellular location">
    <subcellularLocation>
        <location evidence="1">Cell inner membrane</location>
        <topology evidence="1">Multi-pass membrane protein</topology>
    </subcellularLocation>
</comment>
<dbReference type="CDD" id="cd17365">
    <property type="entry name" value="MFS_PcaK_like"/>
    <property type="match status" value="1"/>
</dbReference>
<dbReference type="SUPFAM" id="SSF103473">
    <property type="entry name" value="MFS general substrate transporter"/>
    <property type="match status" value="1"/>
</dbReference>
<evidence type="ECO:0000256" key="1">
    <source>
        <dbReference type="ARBA" id="ARBA00004429"/>
    </source>
</evidence>
<feature type="transmembrane region" description="Helical" evidence="9">
    <location>
        <begin position="181"/>
        <end position="205"/>
    </location>
</feature>
<organism evidence="11 12">
    <name type="scientific">Pseudomonas nitroreducens</name>
    <dbReference type="NCBI Taxonomy" id="46680"/>
    <lineage>
        <taxon>Bacteria</taxon>
        <taxon>Pseudomonadati</taxon>
        <taxon>Pseudomonadota</taxon>
        <taxon>Gammaproteobacteria</taxon>
        <taxon>Pseudomonadales</taxon>
        <taxon>Pseudomonadaceae</taxon>
        <taxon>Pseudomonas</taxon>
    </lineage>
</organism>
<keyword evidence="8 9" id="KW-0472">Membrane</keyword>
<dbReference type="Pfam" id="PF07690">
    <property type="entry name" value="MFS_1"/>
    <property type="match status" value="1"/>
</dbReference>
<feature type="transmembrane region" description="Helical" evidence="9">
    <location>
        <begin position="96"/>
        <end position="116"/>
    </location>
</feature>
<dbReference type="InterPro" id="IPR005829">
    <property type="entry name" value="Sugar_transporter_CS"/>
</dbReference>
<evidence type="ECO:0000256" key="8">
    <source>
        <dbReference type="ARBA" id="ARBA00023136"/>
    </source>
</evidence>
<feature type="transmembrane region" description="Helical" evidence="9">
    <location>
        <begin position="391"/>
        <end position="410"/>
    </location>
</feature>
<evidence type="ECO:0000313" key="11">
    <source>
        <dbReference type="EMBL" id="TLP70232.1"/>
    </source>
</evidence>
<dbReference type="GO" id="GO:0046943">
    <property type="term" value="F:carboxylic acid transmembrane transporter activity"/>
    <property type="evidence" value="ECO:0007669"/>
    <property type="project" value="TreeGrafter"/>
</dbReference>
<feature type="transmembrane region" description="Helical" evidence="9">
    <location>
        <begin position="31"/>
        <end position="53"/>
    </location>
</feature>
<evidence type="ECO:0000259" key="10">
    <source>
        <dbReference type="PROSITE" id="PS50850"/>
    </source>
</evidence>
<evidence type="ECO:0000256" key="9">
    <source>
        <dbReference type="SAM" id="Phobius"/>
    </source>
</evidence>
<feature type="domain" description="Major facilitator superfamily (MFS) profile" evidence="10">
    <location>
        <begin position="31"/>
        <end position="448"/>
    </location>
</feature>
<evidence type="ECO:0000256" key="3">
    <source>
        <dbReference type="ARBA" id="ARBA00022448"/>
    </source>
</evidence>
<evidence type="ECO:0000256" key="2">
    <source>
        <dbReference type="ARBA" id="ARBA00006508"/>
    </source>
</evidence>
<dbReference type="NCBIfam" id="TIGR00895">
    <property type="entry name" value="2A0115"/>
    <property type="match status" value="1"/>
</dbReference>
<dbReference type="Gene3D" id="1.20.1250.20">
    <property type="entry name" value="MFS general substrate transporter like domains"/>
    <property type="match status" value="1"/>
</dbReference>
<evidence type="ECO:0000313" key="12">
    <source>
        <dbReference type="Proteomes" id="UP000307510"/>
    </source>
</evidence>
<dbReference type="PROSITE" id="PS00217">
    <property type="entry name" value="SUGAR_TRANSPORT_2"/>
    <property type="match status" value="1"/>
</dbReference>
<dbReference type="PANTHER" id="PTHR23508:SF10">
    <property type="entry name" value="CARBOXYLIC ACID TRANSPORTER PROTEIN HOMOLOG"/>
    <property type="match status" value="1"/>
</dbReference>
<keyword evidence="5" id="KW-0997">Cell inner membrane</keyword>
<feature type="transmembrane region" description="Helical" evidence="9">
    <location>
        <begin position="154"/>
        <end position="175"/>
    </location>
</feature>
<feature type="transmembrane region" description="Helical" evidence="9">
    <location>
        <begin position="122"/>
        <end position="142"/>
    </location>
</feature>
<comment type="similarity">
    <text evidence="2">Belongs to the major facilitator superfamily. Aromatic acid:H(+) symporter (AAHS) (TC 2.A.1.15) family.</text>
</comment>
<evidence type="ECO:0000256" key="5">
    <source>
        <dbReference type="ARBA" id="ARBA00022519"/>
    </source>
</evidence>
<accession>A0A5R8ZV33</accession>
<dbReference type="PROSITE" id="PS00216">
    <property type="entry name" value="SUGAR_TRANSPORT_1"/>
    <property type="match status" value="1"/>
</dbReference>
<evidence type="ECO:0000256" key="4">
    <source>
        <dbReference type="ARBA" id="ARBA00022475"/>
    </source>
</evidence>
<keyword evidence="7 9" id="KW-1133">Transmembrane helix</keyword>
<reference evidence="12" key="2">
    <citation type="submission" date="2019-06" db="EMBL/GenBank/DDBJ databases">
        <title>AzeR, a transcriptional regulator that responds to azelaic acid in Pseudomonas nitroreducens.</title>
        <authorList>
            <person name="Bez C."/>
            <person name="Javvadi S.G."/>
            <person name="Bertani I."/>
            <person name="Devescovi G."/>
            <person name="Studholme D.J."/>
            <person name="Geller A."/>
            <person name="Levy A."/>
            <person name="Venturi V."/>
        </authorList>
    </citation>
    <scope>NUCLEOTIDE SEQUENCE [LARGE SCALE GENOMIC DNA]</scope>
    <source>
        <strain evidence="12">DSM 9128</strain>
    </source>
</reference>
<dbReference type="PANTHER" id="PTHR23508">
    <property type="entry name" value="CARBOXYLIC ACID TRANSPORTER PROTEIN HOMOLOG"/>
    <property type="match status" value="1"/>
</dbReference>
<gene>
    <name evidence="11" type="ORF">FEA48_25310</name>
</gene>
<name>A0A5R8ZV33_PSENT</name>
<dbReference type="RefSeq" id="WP_138216274.1">
    <property type="nucleotide sequence ID" value="NZ_VASG01000008.1"/>
</dbReference>
<dbReference type="EMBL" id="VASG01000008">
    <property type="protein sequence ID" value="TLP70232.1"/>
    <property type="molecule type" value="Genomic_DNA"/>
</dbReference>
<keyword evidence="3" id="KW-0813">Transport</keyword>
<keyword evidence="4" id="KW-1003">Cell membrane</keyword>
<feature type="transmembrane region" description="Helical" evidence="9">
    <location>
        <begin position="303"/>
        <end position="323"/>
    </location>
</feature>
<evidence type="ECO:0000256" key="7">
    <source>
        <dbReference type="ARBA" id="ARBA00022989"/>
    </source>
</evidence>
<proteinExistence type="inferred from homology"/>
<dbReference type="InterPro" id="IPR036259">
    <property type="entry name" value="MFS_trans_sf"/>
</dbReference>